<dbReference type="InParanoid" id="A0A2R6Q402"/>
<dbReference type="EMBL" id="NKQK01000020">
    <property type="protein sequence ID" value="PSS01607.1"/>
    <property type="molecule type" value="Genomic_DNA"/>
</dbReference>
<feature type="region of interest" description="Disordered" evidence="2">
    <location>
        <begin position="225"/>
        <end position="268"/>
    </location>
</feature>
<dbReference type="GO" id="GO:0016020">
    <property type="term" value="C:membrane"/>
    <property type="evidence" value="ECO:0007669"/>
    <property type="project" value="UniProtKB-SubCell"/>
</dbReference>
<evidence type="ECO:0000313" key="4">
    <source>
        <dbReference type="Proteomes" id="UP000241394"/>
    </source>
</evidence>
<dbReference type="STRING" id="1590841.A0A2R6Q402"/>
<dbReference type="PANTHER" id="PTHR12300">
    <property type="entry name" value="HVA22-LIKE PROTEINS"/>
    <property type="match status" value="1"/>
</dbReference>
<feature type="compositionally biased region" description="Basic residues" evidence="2">
    <location>
        <begin position="259"/>
        <end position="268"/>
    </location>
</feature>
<dbReference type="Proteomes" id="UP000241394">
    <property type="component" value="Chromosome LG20"/>
</dbReference>
<organism evidence="3 4">
    <name type="scientific">Actinidia chinensis var. chinensis</name>
    <name type="common">Chinese soft-hair kiwi</name>
    <dbReference type="NCBI Taxonomy" id="1590841"/>
    <lineage>
        <taxon>Eukaryota</taxon>
        <taxon>Viridiplantae</taxon>
        <taxon>Streptophyta</taxon>
        <taxon>Embryophyta</taxon>
        <taxon>Tracheophyta</taxon>
        <taxon>Spermatophyta</taxon>
        <taxon>Magnoliopsida</taxon>
        <taxon>eudicotyledons</taxon>
        <taxon>Gunneridae</taxon>
        <taxon>Pentapetalae</taxon>
        <taxon>asterids</taxon>
        <taxon>Ericales</taxon>
        <taxon>Actinidiaceae</taxon>
        <taxon>Actinidia</taxon>
    </lineage>
</organism>
<reference evidence="3 4" key="1">
    <citation type="submission" date="2017-07" db="EMBL/GenBank/DDBJ databases">
        <title>An improved, manually edited Actinidia chinensis var. chinensis (kiwifruit) genome highlights the challenges associated with draft genomes and gene prediction in plants.</title>
        <authorList>
            <person name="Pilkington S."/>
            <person name="Crowhurst R."/>
            <person name="Hilario E."/>
            <person name="Nardozza S."/>
            <person name="Fraser L."/>
            <person name="Peng Y."/>
            <person name="Gunaseelan K."/>
            <person name="Simpson R."/>
            <person name="Tahir J."/>
            <person name="Deroles S."/>
            <person name="Templeton K."/>
            <person name="Luo Z."/>
            <person name="Davy M."/>
            <person name="Cheng C."/>
            <person name="Mcneilage M."/>
            <person name="Scaglione D."/>
            <person name="Liu Y."/>
            <person name="Zhang Q."/>
            <person name="Datson P."/>
            <person name="De Silva N."/>
            <person name="Gardiner S."/>
            <person name="Bassett H."/>
            <person name="Chagne D."/>
            <person name="Mccallum J."/>
            <person name="Dzierzon H."/>
            <person name="Deng C."/>
            <person name="Wang Y.-Y."/>
            <person name="Barron N."/>
            <person name="Manako K."/>
            <person name="Bowen J."/>
            <person name="Foster T."/>
            <person name="Erridge Z."/>
            <person name="Tiffin H."/>
            <person name="Waite C."/>
            <person name="Davies K."/>
            <person name="Grierson E."/>
            <person name="Laing W."/>
            <person name="Kirk R."/>
            <person name="Chen X."/>
            <person name="Wood M."/>
            <person name="Montefiori M."/>
            <person name="Brummell D."/>
            <person name="Schwinn K."/>
            <person name="Catanach A."/>
            <person name="Fullerton C."/>
            <person name="Li D."/>
            <person name="Meiyalaghan S."/>
            <person name="Nieuwenhuizen N."/>
            <person name="Read N."/>
            <person name="Prakash R."/>
            <person name="Hunter D."/>
            <person name="Zhang H."/>
            <person name="Mckenzie M."/>
            <person name="Knabel M."/>
            <person name="Harris A."/>
            <person name="Allan A."/>
            <person name="Chen A."/>
            <person name="Janssen B."/>
            <person name="Plunkett B."/>
            <person name="Dwamena C."/>
            <person name="Voogd C."/>
            <person name="Leif D."/>
            <person name="Lafferty D."/>
            <person name="Souleyre E."/>
            <person name="Varkonyi-Gasic E."/>
            <person name="Gambi F."/>
            <person name="Hanley J."/>
            <person name="Yao J.-L."/>
            <person name="Cheung J."/>
            <person name="David K."/>
            <person name="Warren B."/>
            <person name="Marsh K."/>
            <person name="Snowden K."/>
            <person name="Lin-Wang K."/>
            <person name="Brian L."/>
            <person name="Martinez-Sanchez M."/>
            <person name="Wang M."/>
            <person name="Ileperuma N."/>
            <person name="Macnee N."/>
            <person name="Campin R."/>
            <person name="Mcatee P."/>
            <person name="Drummond R."/>
            <person name="Espley R."/>
            <person name="Ireland H."/>
            <person name="Wu R."/>
            <person name="Atkinson R."/>
            <person name="Karunairetnam S."/>
            <person name="Bulley S."/>
            <person name="Chunkath S."/>
            <person name="Hanley Z."/>
            <person name="Storey R."/>
            <person name="Thrimawithana A."/>
            <person name="Thomson S."/>
            <person name="David C."/>
            <person name="Testolin R."/>
        </authorList>
    </citation>
    <scope>NUCLEOTIDE SEQUENCE [LARGE SCALE GENOMIC DNA]</scope>
    <source>
        <strain evidence="4">cv. Red5</strain>
        <tissue evidence="3">Young leaf</tissue>
    </source>
</reference>
<dbReference type="InterPro" id="IPR004345">
    <property type="entry name" value="TB2_DP1_HVA22"/>
</dbReference>
<dbReference type="OrthoDB" id="434647at2759"/>
<comment type="similarity">
    <text evidence="1">Belongs to the DP1 family.</text>
</comment>
<evidence type="ECO:0000313" key="3">
    <source>
        <dbReference type="EMBL" id="PSS01607.1"/>
    </source>
</evidence>
<dbReference type="OMA" id="VFMAWLP"/>
<feature type="region of interest" description="Disordered" evidence="2">
    <location>
        <begin position="151"/>
        <end position="212"/>
    </location>
</feature>
<dbReference type="PANTHER" id="PTHR12300:SF162">
    <property type="entry name" value="HVA22-LIKE PROTEIN J"/>
    <property type="match status" value="1"/>
</dbReference>
<gene>
    <name evidence="3" type="ORF">CEY00_Acc22963</name>
</gene>
<comment type="subcellular location">
    <subcellularLocation>
        <location evidence="1">Membrane</location>
        <topology evidence="1">Multi-pass membrane protein</topology>
    </subcellularLocation>
</comment>
<sequence>MLGDFITRGLVLVLGYAYPAFECFKTVEKNRVEIEELRFWCQYWIIVAALTVFERIGDIFISWLPMYGEMKLALFIYLWYPKTKGTGYVYETLLRPSISKHEPDIDRNLQELRAKAWDLALYYWQNCTKLGQTTFFQIIQYFAAQSGKFSKTNNEENNEKPHPRAAAPPPSPTGSPSFHLMAHKRKQSLDRRRPPLPPVSPSRSVAQPPKSEAVHVHLHGQAEFIHSHEEAEPGNSTCGSDSTDESETGVEHRLNAARLRLRRSKGFH</sequence>
<evidence type="ECO:0000256" key="2">
    <source>
        <dbReference type="SAM" id="MobiDB-lite"/>
    </source>
</evidence>
<keyword evidence="4" id="KW-1185">Reference proteome</keyword>
<feature type="compositionally biased region" description="Basic and acidic residues" evidence="2">
    <location>
        <begin position="153"/>
        <end position="162"/>
    </location>
</feature>
<evidence type="ECO:0000256" key="1">
    <source>
        <dbReference type="RuleBase" id="RU362006"/>
    </source>
</evidence>
<comment type="caution">
    <text evidence="3">The sequence shown here is derived from an EMBL/GenBank/DDBJ whole genome shotgun (WGS) entry which is preliminary data.</text>
</comment>
<dbReference type="FunCoup" id="A0A2R6Q402">
    <property type="interactions" value="876"/>
</dbReference>
<protein>
    <recommendedName>
        <fullName evidence="1">HVA22-like protein</fullName>
    </recommendedName>
</protein>
<accession>A0A2R6Q402</accession>
<dbReference type="AlphaFoldDB" id="A0A2R6Q402"/>
<name>A0A2R6Q402_ACTCC</name>
<dbReference type="Pfam" id="PF03134">
    <property type="entry name" value="TB2_DP1_HVA22"/>
    <property type="match status" value="1"/>
</dbReference>
<dbReference type="Gramene" id="PSS01607">
    <property type="protein sequence ID" value="PSS01607"/>
    <property type="gene ID" value="CEY00_Acc22963"/>
</dbReference>
<proteinExistence type="inferred from homology"/>
<reference evidence="4" key="2">
    <citation type="journal article" date="2018" name="BMC Genomics">
        <title>A manually annotated Actinidia chinensis var. chinensis (kiwifruit) genome highlights the challenges associated with draft genomes and gene prediction in plants.</title>
        <authorList>
            <person name="Pilkington S.M."/>
            <person name="Crowhurst R."/>
            <person name="Hilario E."/>
            <person name="Nardozza S."/>
            <person name="Fraser L."/>
            <person name="Peng Y."/>
            <person name="Gunaseelan K."/>
            <person name="Simpson R."/>
            <person name="Tahir J."/>
            <person name="Deroles S.C."/>
            <person name="Templeton K."/>
            <person name="Luo Z."/>
            <person name="Davy M."/>
            <person name="Cheng C."/>
            <person name="McNeilage M."/>
            <person name="Scaglione D."/>
            <person name="Liu Y."/>
            <person name="Zhang Q."/>
            <person name="Datson P."/>
            <person name="De Silva N."/>
            <person name="Gardiner S.E."/>
            <person name="Bassett H."/>
            <person name="Chagne D."/>
            <person name="McCallum J."/>
            <person name="Dzierzon H."/>
            <person name="Deng C."/>
            <person name="Wang Y.Y."/>
            <person name="Barron L."/>
            <person name="Manako K."/>
            <person name="Bowen J."/>
            <person name="Foster T.M."/>
            <person name="Erridge Z.A."/>
            <person name="Tiffin H."/>
            <person name="Waite C.N."/>
            <person name="Davies K.M."/>
            <person name="Grierson E.P."/>
            <person name="Laing W.A."/>
            <person name="Kirk R."/>
            <person name="Chen X."/>
            <person name="Wood M."/>
            <person name="Montefiori M."/>
            <person name="Brummell D.A."/>
            <person name="Schwinn K.E."/>
            <person name="Catanach A."/>
            <person name="Fullerton C."/>
            <person name="Li D."/>
            <person name="Meiyalaghan S."/>
            <person name="Nieuwenhuizen N."/>
            <person name="Read N."/>
            <person name="Prakash R."/>
            <person name="Hunter D."/>
            <person name="Zhang H."/>
            <person name="McKenzie M."/>
            <person name="Knabel M."/>
            <person name="Harris A."/>
            <person name="Allan A.C."/>
            <person name="Gleave A."/>
            <person name="Chen A."/>
            <person name="Janssen B.J."/>
            <person name="Plunkett B."/>
            <person name="Ampomah-Dwamena C."/>
            <person name="Voogd C."/>
            <person name="Leif D."/>
            <person name="Lafferty D."/>
            <person name="Souleyre E.J.F."/>
            <person name="Varkonyi-Gasic E."/>
            <person name="Gambi F."/>
            <person name="Hanley J."/>
            <person name="Yao J.L."/>
            <person name="Cheung J."/>
            <person name="David K.M."/>
            <person name="Warren B."/>
            <person name="Marsh K."/>
            <person name="Snowden K.C."/>
            <person name="Lin-Wang K."/>
            <person name="Brian L."/>
            <person name="Martinez-Sanchez M."/>
            <person name="Wang M."/>
            <person name="Ileperuma N."/>
            <person name="Macnee N."/>
            <person name="Campin R."/>
            <person name="McAtee P."/>
            <person name="Drummond R.S.M."/>
            <person name="Espley R.V."/>
            <person name="Ireland H.S."/>
            <person name="Wu R."/>
            <person name="Atkinson R.G."/>
            <person name="Karunairetnam S."/>
            <person name="Bulley S."/>
            <person name="Chunkath S."/>
            <person name="Hanley Z."/>
            <person name="Storey R."/>
            <person name="Thrimawithana A.H."/>
            <person name="Thomson S."/>
            <person name="David C."/>
            <person name="Testolin R."/>
            <person name="Huang H."/>
            <person name="Hellens R.P."/>
            <person name="Schaffer R.J."/>
        </authorList>
    </citation>
    <scope>NUCLEOTIDE SEQUENCE [LARGE SCALE GENOMIC DNA]</scope>
    <source>
        <strain evidence="4">cv. Red5</strain>
    </source>
</reference>